<keyword evidence="2" id="KW-1185">Reference proteome</keyword>
<protein>
    <submittedName>
        <fullName evidence="1">Uncharacterized protein</fullName>
    </submittedName>
</protein>
<comment type="caution">
    <text evidence="1">The sequence shown here is derived from an EMBL/GenBank/DDBJ whole genome shotgun (WGS) entry which is preliminary data.</text>
</comment>
<reference evidence="1 2" key="1">
    <citation type="journal article" date="2019" name="Genome Biol. Evol.">
        <title>Insights into the evolution of the New World diploid cottons (Gossypium, subgenus Houzingenia) based on genome sequencing.</title>
        <authorList>
            <person name="Grover C.E."/>
            <person name="Arick M.A. 2nd"/>
            <person name="Thrash A."/>
            <person name="Conover J.L."/>
            <person name="Sanders W.S."/>
            <person name="Peterson D.G."/>
            <person name="Frelichowski J.E."/>
            <person name="Scheffler J.A."/>
            <person name="Scheffler B.E."/>
            <person name="Wendel J.F."/>
        </authorList>
    </citation>
    <scope>NUCLEOTIDE SEQUENCE [LARGE SCALE GENOMIC DNA]</scope>
    <source>
        <strain evidence="1">6</strain>
        <tissue evidence="1">Leaf</tissue>
    </source>
</reference>
<sequence length="148" mass="17249">MENALATLFLNDQEDKIEEAQMSDPIDGEEPNFYLVGCFFTVSVIHVPAMWMHDIPPRFFSEVLTRQLGNFIRRFIEYDGESIARGIRSYMRIRLGHSDSFYEERMSLGFEVAEIGWYLSIRAQSKHALAMGSIWLRDDRKWSNRGSS</sequence>
<dbReference type="Proteomes" id="UP000593575">
    <property type="component" value="Unassembled WGS sequence"/>
</dbReference>
<dbReference type="EMBL" id="JABFAE010000011">
    <property type="protein sequence ID" value="MBA0841158.1"/>
    <property type="molecule type" value="Genomic_DNA"/>
</dbReference>
<evidence type="ECO:0000313" key="1">
    <source>
        <dbReference type="EMBL" id="MBA0841158.1"/>
    </source>
</evidence>
<evidence type="ECO:0000313" key="2">
    <source>
        <dbReference type="Proteomes" id="UP000593575"/>
    </source>
</evidence>
<gene>
    <name evidence="1" type="ORF">Goarm_003667</name>
</gene>
<name>A0A7J9K3Y0_9ROSI</name>
<proteinExistence type="predicted"/>
<dbReference type="AlphaFoldDB" id="A0A7J9K3Y0"/>
<organism evidence="1 2">
    <name type="scientific">Gossypium armourianum</name>
    <dbReference type="NCBI Taxonomy" id="34283"/>
    <lineage>
        <taxon>Eukaryota</taxon>
        <taxon>Viridiplantae</taxon>
        <taxon>Streptophyta</taxon>
        <taxon>Embryophyta</taxon>
        <taxon>Tracheophyta</taxon>
        <taxon>Spermatophyta</taxon>
        <taxon>Magnoliopsida</taxon>
        <taxon>eudicotyledons</taxon>
        <taxon>Gunneridae</taxon>
        <taxon>Pentapetalae</taxon>
        <taxon>rosids</taxon>
        <taxon>malvids</taxon>
        <taxon>Malvales</taxon>
        <taxon>Malvaceae</taxon>
        <taxon>Malvoideae</taxon>
        <taxon>Gossypium</taxon>
    </lineage>
</organism>
<feature type="non-terminal residue" evidence="1">
    <location>
        <position position="148"/>
    </location>
</feature>
<accession>A0A7J9K3Y0</accession>